<protein>
    <submittedName>
        <fullName evidence="5">Polysaccharide deacetylase</fullName>
    </submittedName>
</protein>
<dbReference type="Proteomes" id="UP000201728">
    <property type="component" value="Chromosome"/>
</dbReference>
<evidence type="ECO:0000313" key="5">
    <source>
        <dbReference type="EMBL" id="ASQ46051.1"/>
    </source>
</evidence>
<keyword evidence="2" id="KW-0378">Hydrolase</keyword>
<feature type="chain" id="PRO_5012036127" evidence="3">
    <location>
        <begin position="22"/>
        <end position="290"/>
    </location>
</feature>
<keyword evidence="1" id="KW-0479">Metal-binding</keyword>
<dbReference type="GO" id="GO:0005975">
    <property type="term" value="P:carbohydrate metabolic process"/>
    <property type="evidence" value="ECO:0007669"/>
    <property type="project" value="InterPro"/>
</dbReference>
<dbReference type="InterPro" id="IPR011330">
    <property type="entry name" value="Glyco_hydro/deAcase_b/a-brl"/>
</dbReference>
<reference evidence="6" key="1">
    <citation type="submission" date="2016-07" db="EMBL/GenBank/DDBJ databases">
        <authorList>
            <person name="Florea S."/>
            <person name="Webb J.S."/>
            <person name="Jaromczyk J."/>
            <person name="Schardl C.L."/>
        </authorList>
    </citation>
    <scope>NUCLEOTIDE SEQUENCE [LARGE SCALE GENOMIC DNA]</scope>
    <source>
        <strain evidence="6">CDC-D5610</strain>
    </source>
</reference>
<gene>
    <name evidence="5" type="ORF">clem_07490</name>
</gene>
<name>A0A222P2K1_9GAMM</name>
<sequence length="290" mass="33096">MVKKTMLYLALGCVINSLAFAQEREIAITIDDLPFVGSSNNNPAKLERERERILKILQTLIDKKVPATGFVIAGSIEKGQWELLEQFRQAGFTLGNHTYSHKSLNSITAEKYIDDVDRADKVLTPLFPKHKYFRYPYLAESSGQKKQAVYDYLAAHHYTVAPVTVDSKDFVFNQQLFAIPYRQREKNLPQLKKRYLDFIWNQTLKAEKKAEKLNPGKPVKQILLIHANLLNSHCLGDIIDLYRQNGYKIISLEEALSAPAEAINTPAGEDEHYDMFFSDSVLKALFNQKG</sequence>
<dbReference type="GO" id="GO:0016810">
    <property type="term" value="F:hydrolase activity, acting on carbon-nitrogen (but not peptide) bonds"/>
    <property type="evidence" value="ECO:0007669"/>
    <property type="project" value="InterPro"/>
</dbReference>
<dbReference type="GO" id="GO:0046872">
    <property type="term" value="F:metal ion binding"/>
    <property type="evidence" value="ECO:0007669"/>
    <property type="project" value="UniProtKB-KW"/>
</dbReference>
<dbReference type="PANTHER" id="PTHR10587:SF133">
    <property type="entry name" value="CHITIN DEACETYLASE 1-RELATED"/>
    <property type="match status" value="1"/>
</dbReference>
<proteinExistence type="predicted"/>
<dbReference type="RefSeq" id="WP_094091043.1">
    <property type="nucleotide sequence ID" value="NZ_CP016397.1"/>
</dbReference>
<evidence type="ECO:0000256" key="3">
    <source>
        <dbReference type="SAM" id="SignalP"/>
    </source>
</evidence>
<keyword evidence="3" id="KW-0732">Signal</keyword>
<dbReference type="PROSITE" id="PS51677">
    <property type="entry name" value="NODB"/>
    <property type="match status" value="1"/>
</dbReference>
<dbReference type="AlphaFoldDB" id="A0A222P2K1"/>
<dbReference type="InterPro" id="IPR002509">
    <property type="entry name" value="NODB_dom"/>
</dbReference>
<evidence type="ECO:0000313" key="6">
    <source>
        <dbReference type="Proteomes" id="UP000201728"/>
    </source>
</evidence>
<dbReference type="Pfam" id="PF01522">
    <property type="entry name" value="Polysacc_deac_1"/>
    <property type="match status" value="1"/>
</dbReference>
<dbReference type="Gene3D" id="3.20.20.370">
    <property type="entry name" value="Glycoside hydrolase/deacetylase"/>
    <property type="match status" value="1"/>
</dbReference>
<dbReference type="InterPro" id="IPR050248">
    <property type="entry name" value="Polysacc_deacetylase_ArnD"/>
</dbReference>
<dbReference type="EMBL" id="CP016397">
    <property type="protein sequence ID" value="ASQ46051.1"/>
    <property type="molecule type" value="Genomic_DNA"/>
</dbReference>
<dbReference type="OrthoDB" id="115239at2"/>
<dbReference type="PANTHER" id="PTHR10587">
    <property type="entry name" value="GLYCOSYL TRANSFERASE-RELATED"/>
    <property type="match status" value="1"/>
</dbReference>
<dbReference type="SUPFAM" id="SSF88713">
    <property type="entry name" value="Glycoside hydrolase/deacetylase"/>
    <property type="match status" value="1"/>
</dbReference>
<feature type="domain" description="NodB homology" evidence="4">
    <location>
        <begin position="24"/>
        <end position="250"/>
    </location>
</feature>
<keyword evidence="6" id="KW-1185">Reference proteome</keyword>
<evidence type="ECO:0000259" key="4">
    <source>
        <dbReference type="PROSITE" id="PS51677"/>
    </source>
</evidence>
<feature type="signal peptide" evidence="3">
    <location>
        <begin position="1"/>
        <end position="21"/>
    </location>
</feature>
<dbReference type="GO" id="GO:0016020">
    <property type="term" value="C:membrane"/>
    <property type="evidence" value="ECO:0007669"/>
    <property type="project" value="TreeGrafter"/>
</dbReference>
<evidence type="ECO:0000256" key="2">
    <source>
        <dbReference type="ARBA" id="ARBA00022801"/>
    </source>
</evidence>
<dbReference type="KEGG" id="lcd:clem_07490"/>
<dbReference type="CDD" id="cd10960">
    <property type="entry name" value="CE4_NodB_like_1"/>
    <property type="match status" value="1"/>
</dbReference>
<accession>A0A222P2K1</accession>
<evidence type="ECO:0000256" key="1">
    <source>
        <dbReference type="ARBA" id="ARBA00022723"/>
    </source>
</evidence>
<organism evidence="5 6">
    <name type="scientific">Legionella clemsonensis</name>
    <dbReference type="NCBI Taxonomy" id="1867846"/>
    <lineage>
        <taxon>Bacteria</taxon>
        <taxon>Pseudomonadati</taxon>
        <taxon>Pseudomonadota</taxon>
        <taxon>Gammaproteobacteria</taxon>
        <taxon>Legionellales</taxon>
        <taxon>Legionellaceae</taxon>
        <taxon>Legionella</taxon>
    </lineage>
</organism>